<dbReference type="Pfam" id="PF00392">
    <property type="entry name" value="GntR"/>
    <property type="match status" value="1"/>
</dbReference>
<accession>A0A4R2F6V5</accession>
<dbReference type="SUPFAM" id="SSF48008">
    <property type="entry name" value="GntR ligand-binding domain-like"/>
    <property type="match status" value="1"/>
</dbReference>
<feature type="domain" description="HTH gntR-type" evidence="4">
    <location>
        <begin position="10"/>
        <end position="80"/>
    </location>
</feature>
<dbReference type="Pfam" id="PF07729">
    <property type="entry name" value="FCD"/>
    <property type="match status" value="1"/>
</dbReference>
<dbReference type="InterPro" id="IPR011711">
    <property type="entry name" value="GntR_C"/>
</dbReference>
<keyword evidence="6" id="KW-1185">Reference proteome</keyword>
<reference evidence="5 6" key="1">
    <citation type="submission" date="2019-03" db="EMBL/GenBank/DDBJ databases">
        <title>Freshwater and sediment microbial communities from various areas in North America, analyzing microbe dynamics in response to fracking.</title>
        <authorList>
            <person name="Lamendella R."/>
        </authorList>
    </citation>
    <scope>NUCLEOTIDE SEQUENCE [LARGE SCALE GENOMIC DNA]</scope>
    <source>
        <strain evidence="5 6">74A</strain>
    </source>
</reference>
<evidence type="ECO:0000259" key="4">
    <source>
        <dbReference type="PROSITE" id="PS50949"/>
    </source>
</evidence>
<dbReference type="SMART" id="SM00895">
    <property type="entry name" value="FCD"/>
    <property type="match status" value="1"/>
</dbReference>
<dbReference type="InterPro" id="IPR000524">
    <property type="entry name" value="Tscrpt_reg_HTH_GntR"/>
</dbReference>
<proteinExistence type="predicted"/>
<evidence type="ECO:0000313" key="6">
    <source>
        <dbReference type="Proteomes" id="UP000294832"/>
    </source>
</evidence>
<protein>
    <submittedName>
        <fullName evidence="5">GntR family transcriptional regulator</fullName>
    </submittedName>
</protein>
<dbReference type="GO" id="GO:0003700">
    <property type="term" value="F:DNA-binding transcription factor activity"/>
    <property type="evidence" value="ECO:0007669"/>
    <property type="project" value="InterPro"/>
</dbReference>
<dbReference type="InterPro" id="IPR036390">
    <property type="entry name" value="WH_DNA-bd_sf"/>
</dbReference>
<keyword evidence="2" id="KW-0238">DNA-binding</keyword>
<dbReference type="InterPro" id="IPR036388">
    <property type="entry name" value="WH-like_DNA-bd_sf"/>
</dbReference>
<dbReference type="GO" id="GO:0003677">
    <property type="term" value="F:DNA binding"/>
    <property type="evidence" value="ECO:0007669"/>
    <property type="project" value="UniProtKB-KW"/>
</dbReference>
<evidence type="ECO:0000313" key="5">
    <source>
        <dbReference type="EMBL" id="TCN77325.1"/>
    </source>
</evidence>
<name>A0A4R2F6V5_9GAMM</name>
<dbReference type="PANTHER" id="PTHR43537">
    <property type="entry name" value="TRANSCRIPTIONAL REGULATOR, GNTR FAMILY"/>
    <property type="match status" value="1"/>
</dbReference>
<dbReference type="InterPro" id="IPR008920">
    <property type="entry name" value="TF_FadR/GntR_C"/>
</dbReference>
<evidence type="ECO:0000256" key="1">
    <source>
        <dbReference type="ARBA" id="ARBA00023015"/>
    </source>
</evidence>
<dbReference type="SUPFAM" id="SSF46785">
    <property type="entry name" value="Winged helix' DNA-binding domain"/>
    <property type="match status" value="1"/>
</dbReference>
<dbReference type="Gene3D" id="1.10.10.10">
    <property type="entry name" value="Winged helix-like DNA-binding domain superfamily/Winged helix DNA-binding domain"/>
    <property type="match status" value="1"/>
</dbReference>
<dbReference type="Gene3D" id="1.20.120.530">
    <property type="entry name" value="GntR ligand-binding domain-like"/>
    <property type="match status" value="1"/>
</dbReference>
<dbReference type="PRINTS" id="PR00035">
    <property type="entry name" value="HTHGNTR"/>
</dbReference>
<evidence type="ECO:0000256" key="2">
    <source>
        <dbReference type="ARBA" id="ARBA00023125"/>
    </source>
</evidence>
<keyword evidence="3" id="KW-0804">Transcription</keyword>
<sequence length="250" mass="28050">MENFKPLKQIKASDEVAQQLRTAIFDGTYRAGDKLPSERELIESFQVSRTVVREAIKGLEASGLVQIKQGATGGAFVKTLTFERLSGVCRDLFFVGRLSFKEICEARLIVEPQIARMAAANCDEMYSKALLDADLHESDTLEYPETVVLRQKVHCLLADMCGNHFLAAISKSLLQLVGEINEVLDTDTDLIHPVGLHKEIVSAVIANDQDKAEQAMRNHLTEFLGILQKIEQDFRENERTLIQSMDKKSR</sequence>
<evidence type="ECO:0000256" key="3">
    <source>
        <dbReference type="ARBA" id="ARBA00023163"/>
    </source>
</evidence>
<dbReference type="PANTHER" id="PTHR43537:SF5">
    <property type="entry name" value="UXU OPERON TRANSCRIPTIONAL REGULATOR"/>
    <property type="match status" value="1"/>
</dbReference>
<dbReference type="CDD" id="cd07377">
    <property type="entry name" value="WHTH_GntR"/>
    <property type="match status" value="1"/>
</dbReference>
<dbReference type="EMBL" id="SLWF01000048">
    <property type="protein sequence ID" value="TCN77325.1"/>
    <property type="molecule type" value="Genomic_DNA"/>
</dbReference>
<organism evidence="5 6">
    <name type="scientific">Shewanella fodinae</name>
    <dbReference type="NCBI Taxonomy" id="552357"/>
    <lineage>
        <taxon>Bacteria</taxon>
        <taxon>Pseudomonadati</taxon>
        <taxon>Pseudomonadota</taxon>
        <taxon>Gammaproteobacteria</taxon>
        <taxon>Alteromonadales</taxon>
        <taxon>Shewanellaceae</taxon>
        <taxon>Shewanella</taxon>
    </lineage>
</organism>
<keyword evidence="1" id="KW-0805">Transcription regulation</keyword>
<dbReference type="SMART" id="SM00345">
    <property type="entry name" value="HTH_GNTR"/>
    <property type="match status" value="1"/>
</dbReference>
<dbReference type="Proteomes" id="UP000294832">
    <property type="component" value="Unassembled WGS sequence"/>
</dbReference>
<comment type="caution">
    <text evidence="5">The sequence shown here is derived from an EMBL/GenBank/DDBJ whole genome shotgun (WGS) entry which is preliminary data.</text>
</comment>
<dbReference type="RefSeq" id="WP_133040578.1">
    <property type="nucleotide sequence ID" value="NZ_SLWF01000048.1"/>
</dbReference>
<dbReference type="OrthoDB" id="9784545at2"/>
<gene>
    <name evidence="5" type="ORF">EDC91_14815</name>
</gene>
<dbReference type="PROSITE" id="PS50949">
    <property type="entry name" value="HTH_GNTR"/>
    <property type="match status" value="1"/>
</dbReference>
<dbReference type="AlphaFoldDB" id="A0A4R2F6V5"/>